<dbReference type="InterPro" id="IPR016187">
    <property type="entry name" value="CTDL_fold"/>
</dbReference>
<proteinExistence type="predicted"/>
<dbReference type="InterPro" id="IPR016186">
    <property type="entry name" value="C-type_lectin-like/link_sf"/>
</dbReference>
<dbReference type="Pfam" id="PF00059">
    <property type="entry name" value="Lectin_C"/>
    <property type="match status" value="1"/>
</dbReference>
<sequence length="185" mass="20938">MFSDITAGLVDWTSAQETCNQQGDMLAVPSDIMTFLNYTESQNILRLPYYIGGKRNSGSEWKWHGKIGPVFRNEYWTTGHSKDIDSTDSQCTSVLFGYKGLQKLFCSQSHGYICQQLNQQCDTIYIPLLASLILLLLLLIIGLSVYVFILKKKLQASVVTTEKSSILPVQSPMRYDSENSLYEQL</sequence>
<evidence type="ECO:0000256" key="1">
    <source>
        <dbReference type="SAM" id="Phobius"/>
    </source>
</evidence>
<dbReference type="EMBL" id="CAXKWB010115042">
    <property type="protein sequence ID" value="CAL4235349.1"/>
    <property type="molecule type" value="Genomic_DNA"/>
</dbReference>
<protein>
    <recommendedName>
        <fullName evidence="2">C-type lectin domain-containing protein</fullName>
    </recommendedName>
</protein>
<dbReference type="AlphaFoldDB" id="A0AAV2SS71"/>
<name>A0AAV2SS71_MEGNR</name>
<dbReference type="PROSITE" id="PS50041">
    <property type="entry name" value="C_TYPE_LECTIN_2"/>
    <property type="match status" value="1"/>
</dbReference>
<keyword evidence="1" id="KW-0812">Transmembrane</keyword>
<evidence type="ECO:0000313" key="4">
    <source>
        <dbReference type="Proteomes" id="UP001497623"/>
    </source>
</evidence>
<organism evidence="3 4">
    <name type="scientific">Meganyctiphanes norvegica</name>
    <name type="common">Northern krill</name>
    <name type="synonym">Thysanopoda norvegica</name>
    <dbReference type="NCBI Taxonomy" id="48144"/>
    <lineage>
        <taxon>Eukaryota</taxon>
        <taxon>Metazoa</taxon>
        <taxon>Ecdysozoa</taxon>
        <taxon>Arthropoda</taxon>
        <taxon>Crustacea</taxon>
        <taxon>Multicrustacea</taxon>
        <taxon>Malacostraca</taxon>
        <taxon>Eumalacostraca</taxon>
        <taxon>Eucarida</taxon>
        <taxon>Euphausiacea</taxon>
        <taxon>Euphausiidae</taxon>
        <taxon>Meganyctiphanes</taxon>
    </lineage>
</organism>
<comment type="caution">
    <text evidence="3">The sequence shown here is derived from an EMBL/GenBank/DDBJ whole genome shotgun (WGS) entry which is preliminary data.</text>
</comment>
<evidence type="ECO:0000259" key="2">
    <source>
        <dbReference type="PROSITE" id="PS50041"/>
    </source>
</evidence>
<keyword evidence="1" id="KW-0472">Membrane</keyword>
<dbReference type="Gene3D" id="3.10.100.10">
    <property type="entry name" value="Mannose-Binding Protein A, subunit A"/>
    <property type="match status" value="1"/>
</dbReference>
<dbReference type="CDD" id="cd00037">
    <property type="entry name" value="CLECT"/>
    <property type="match status" value="1"/>
</dbReference>
<dbReference type="InterPro" id="IPR001304">
    <property type="entry name" value="C-type_lectin-like"/>
</dbReference>
<dbReference type="Proteomes" id="UP001497623">
    <property type="component" value="Unassembled WGS sequence"/>
</dbReference>
<dbReference type="SUPFAM" id="SSF56436">
    <property type="entry name" value="C-type lectin-like"/>
    <property type="match status" value="1"/>
</dbReference>
<gene>
    <name evidence="3" type="ORF">MNOR_LOCUS40073</name>
</gene>
<evidence type="ECO:0000313" key="3">
    <source>
        <dbReference type="EMBL" id="CAL4235349.1"/>
    </source>
</evidence>
<feature type="domain" description="C-type lectin" evidence="2">
    <location>
        <begin position="12"/>
        <end position="115"/>
    </location>
</feature>
<accession>A0AAV2SS71</accession>
<keyword evidence="4" id="KW-1185">Reference proteome</keyword>
<feature type="transmembrane region" description="Helical" evidence="1">
    <location>
        <begin position="124"/>
        <end position="149"/>
    </location>
</feature>
<reference evidence="3 4" key="1">
    <citation type="submission" date="2024-05" db="EMBL/GenBank/DDBJ databases">
        <authorList>
            <person name="Wallberg A."/>
        </authorList>
    </citation>
    <scope>NUCLEOTIDE SEQUENCE [LARGE SCALE GENOMIC DNA]</scope>
</reference>
<keyword evidence="1" id="KW-1133">Transmembrane helix</keyword>